<comment type="caution">
    <text evidence="1">The sequence shown here is derived from an EMBL/GenBank/DDBJ whole genome shotgun (WGS) entry which is preliminary data.</text>
</comment>
<dbReference type="PATRIC" id="fig|1292034.3.peg.3398"/>
<evidence type="ECO:0000313" key="2">
    <source>
        <dbReference type="Proteomes" id="UP000013063"/>
    </source>
</evidence>
<sequence length="55" mass="6019">MVVRTTGAEALASMMRAEHARRAGWLEDFAWLLHGPTDPDVVDDAEPSAWPLAAE</sequence>
<name>R0CWN5_CAUVI</name>
<dbReference type="EMBL" id="APMP01000027">
    <property type="protein sequence ID" value="ENZ80705.1"/>
    <property type="molecule type" value="Genomic_DNA"/>
</dbReference>
<gene>
    <name evidence="1" type="ORF">OR37_03423</name>
</gene>
<dbReference type="AlphaFoldDB" id="R0CWN5"/>
<protein>
    <submittedName>
        <fullName evidence="1">Uncharacterized protein</fullName>
    </submittedName>
</protein>
<dbReference type="RefSeq" id="WP_004622580.1">
    <property type="nucleotide sequence ID" value="NZ_APMP01000027.1"/>
</dbReference>
<proteinExistence type="predicted"/>
<reference evidence="1 2" key="1">
    <citation type="journal article" date="2013" name="Genome Announc.">
        <title>Draft Genome Sequence for Caulobacter sp. Strain OR37, a Bacterium Tolerant to Heavy Metals.</title>
        <authorList>
            <person name="Utturkar S.M."/>
            <person name="Bollmann A."/>
            <person name="Brzoska R.M."/>
            <person name="Klingeman D.M."/>
            <person name="Epstein S.E."/>
            <person name="Palumbo A.V."/>
            <person name="Brown S.D."/>
        </authorList>
    </citation>
    <scope>NUCLEOTIDE SEQUENCE [LARGE SCALE GENOMIC DNA]</scope>
    <source>
        <strain evidence="1 2">OR37</strain>
    </source>
</reference>
<organism evidence="1 2">
    <name type="scientific">Caulobacter vibrioides OR37</name>
    <dbReference type="NCBI Taxonomy" id="1292034"/>
    <lineage>
        <taxon>Bacteria</taxon>
        <taxon>Pseudomonadati</taxon>
        <taxon>Pseudomonadota</taxon>
        <taxon>Alphaproteobacteria</taxon>
        <taxon>Caulobacterales</taxon>
        <taxon>Caulobacteraceae</taxon>
        <taxon>Caulobacter</taxon>
    </lineage>
</organism>
<keyword evidence="2" id="KW-1185">Reference proteome</keyword>
<accession>R0CWN5</accession>
<dbReference type="Proteomes" id="UP000013063">
    <property type="component" value="Unassembled WGS sequence"/>
</dbReference>
<evidence type="ECO:0000313" key="1">
    <source>
        <dbReference type="EMBL" id="ENZ80705.1"/>
    </source>
</evidence>